<accession>A0A2N0NXA9</accession>
<feature type="region of interest" description="Disordered" evidence="1">
    <location>
        <begin position="405"/>
        <end position="426"/>
    </location>
</feature>
<evidence type="ECO:0000313" key="3">
    <source>
        <dbReference type="EMBL" id="PKB99336.1"/>
    </source>
</evidence>
<organism evidence="2 4">
    <name type="scientific">Rhizophagus irregularis</name>
    <dbReference type="NCBI Taxonomy" id="588596"/>
    <lineage>
        <taxon>Eukaryota</taxon>
        <taxon>Fungi</taxon>
        <taxon>Fungi incertae sedis</taxon>
        <taxon>Mucoromycota</taxon>
        <taxon>Glomeromycotina</taxon>
        <taxon>Glomeromycetes</taxon>
        <taxon>Glomerales</taxon>
        <taxon>Glomeraceae</taxon>
        <taxon>Rhizophagus</taxon>
    </lineage>
</organism>
<reference evidence="2 4" key="2">
    <citation type="submission" date="2017-09" db="EMBL/GenBank/DDBJ databases">
        <title>Extensive intraspecific genome diversity in a model arbuscular mycorrhizal fungus.</title>
        <authorList>
            <person name="Chen E.C."/>
            <person name="Morin E."/>
            <person name="Beaudet D."/>
            <person name="Noel J."/>
            <person name="Ndikumana S."/>
            <person name="Charron P."/>
            <person name="St-Onge C."/>
            <person name="Giorgi J."/>
            <person name="Grigoriev I.V."/>
            <person name="Roux C."/>
            <person name="Martin F.M."/>
            <person name="Corradi N."/>
        </authorList>
    </citation>
    <scope>NUCLEOTIDE SEQUENCE [LARGE SCALE GENOMIC DNA]</scope>
    <source>
        <strain evidence="2 4">A5</strain>
    </source>
</reference>
<name>A0A2N0NXA9_9GLOM</name>
<sequence>MFEAINSSIFPGINYVSTIPRTCYFPKVDTYQEITDNIEESLSHKVLGYLDDTIWLAENLTDLVSNLKIADSFYQLANIHINKEKTIILANKYAKKIIKNNLVAPINHIDLEFSSTIIKVPILAQYKAARILGVHFNPNDCHNTSTKKNFSMINYVTMLIRKKKLIHDHVIYMINKVIIPRIEYLSQHFMLSINQCNKINISLRSTIKQSVGLPKNIFNSVLHSNIYPNIVNFFDHQLKVQSSLLVTQANNPYTSNTLKFLFLLCQQKHWLPNSIINFFDLFDKPLKCFSRLESLLTFFKFYNLSLSSNFKFSMKGGTYPLSHFIIDKKFLFAHINSIRNKGIMFLYHIITKDYAFLEDYNDIKKHLVHKGGKIPHWYNFLKENITINNQGRLVFDLNRPIIQNPSAPRSAIPSEDPNTLHHPKRS</sequence>
<dbReference type="Proteomes" id="UP000232722">
    <property type="component" value="Unassembled WGS sequence"/>
</dbReference>
<dbReference type="VEuPathDB" id="FungiDB:FUN_014368"/>
<dbReference type="EMBL" id="LLXJ01002234">
    <property type="protein sequence ID" value="PKB99336.1"/>
    <property type="molecule type" value="Genomic_DNA"/>
</dbReference>
<evidence type="ECO:0000256" key="1">
    <source>
        <dbReference type="SAM" id="MobiDB-lite"/>
    </source>
</evidence>
<dbReference type="EMBL" id="LLXJ01002294">
    <property type="protein sequence ID" value="PKB99201.1"/>
    <property type="molecule type" value="Genomic_DNA"/>
</dbReference>
<evidence type="ECO:0000313" key="2">
    <source>
        <dbReference type="EMBL" id="PKB99201.1"/>
    </source>
</evidence>
<protein>
    <recommendedName>
        <fullName evidence="5">Reverse transcriptase domain-containing protein</fullName>
    </recommendedName>
</protein>
<reference evidence="2 4" key="1">
    <citation type="submission" date="2016-04" db="EMBL/GenBank/DDBJ databases">
        <title>Genome analyses suggest a sexual origin of heterokaryosis in a supposedly ancient asexual fungus.</title>
        <authorList>
            <person name="Ropars J."/>
            <person name="Sedzielewska K."/>
            <person name="Noel J."/>
            <person name="Charron P."/>
            <person name="Farinelli L."/>
            <person name="Marton T."/>
            <person name="Kruger M."/>
            <person name="Pelin A."/>
            <person name="Brachmann A."/>
            <person name="Corradi N."/>
        </authorList>
    </citation>
    <scope>NUCLEOTIDE SEQUENCE [LARGE SCALE GENOMIC DNA]</scope>
    <source>
        <strain evidence="2 4">A5</strain>
    </source>
</reference>
<dbReference type="AlphaFoldDB" id="A0A2N0NXA9"/>
<evidence type="ECO:0008006" key="5">
    <source>
        <dbReference type="Google" id="ProtNLM"/>
    </source>
</evidence>
<gene>
    <name evidence="3" type="ORF">RhiirA5_429880</name>
    <name evidence="2" type="ORF">RhiirA5_430124</name>
</gene>
<proteinExistence type="predicted"/>
<dbReference type="VEuPathDB" id="FungiDB:RhiirFUN_018562"/>
<comment type="caution">
    <text evidence="2">The sequence shown here is derived from an EMBL/GenBank/DDBJ whole genome shotgun (WGS) entry which is preliminary data.</text>
</comment>
<evidence type="ECO:0000313" key="4">
    <source>
        <dbReference type="Proteomes" id="UP000232722"/>
    </source>
</evidence>
<dbReference type="VEuPathDB" id="FungiDB:RhiirA1_439261"/>